<keyword evidence="1" id="KW-1278">Translocase</keyword>
<dbReference type="PANTHER" id="PTHR43520:SF8">
    <property type="entry name" value="P-TYPE CU(+) TRANSPORTER"/>
    <property type="match status" value="1"/>
</dbReference>
<accession>A0A2H4U8J5</accession>
<evidence type="ECO:0000313" key="3">
    <source>
        <dbReference type="Proteomes" id="UP000232133"/>
    </source>
</evidence>
<dbReference type="RefSeq" id="WP_100815805.1">
    <property type="nucleotide sequence ID" value="NZ_CP017803.1"/>
</dbReference>
<evidence type="ECO:0000256" key="1">
    <source>
        <dbReference type="ARBA" id="ARBA00022967"/>
    </source>
</evidence>
<dbReference type="GeneID" id="35119403"/>
<dbReference type="Gene3D" id="3.40.50.1000">
    <property type="entry name" value="HAD superfamily/HAD-like"/>
    <property type="match status" value="1"/>
</dbReference>
<dbReference type="GO" id="GO:0005507">
    <property type="term" value="F:copper ion binding"/>
    <property type="evidence" value="ECO:0007669"/>
    <property type="project" value="TreeGrafter"/>
</dbReference>
<organism evidence="2 3">
    <name type="scientific">Methanobrevibacter smithii</name>
    <dbReference type="NCBI Taxonomy" id="2173"/>
    <lineage>
        <taxon>Archaea</taxon>
        <taxon>Methanobacteriati</taxon>
        <taxon>Methanobacteriota</taxon>
        <taxon>Methanomada group</taxon>
        <taxon>Methanobacteria</taxon>
        <taxon>Methanobacteriales</taxon>
        <taxon>Methanobacteriaceae</taxon>
        <taxon>Methanobrevibacter</taxon>
    </lineage>
</organism>
<dbReference type="GO" id="GO:0016020">
    <property type="term" value="C:membrane"/>
    <property type="evidence" value="ECO:0007669"/>
    <property type="project" value="TreeGrafter"/>
</dbReference>
<reference evidence="2 3" key="1">
    <citation type="submission" date="2016-10" db="EMBL/GenBank/DDBJ databases">
        <authorList>
            <person name="Varghese N."/>
        </authorList>
    </citation>
    <scope>NUCLEOTIDE SEQUENCE [LARGE SCALE GENOMIC DNA]</scope>
    <source>
        <strain evidence="2 3">KB11</strain>
    </source>
</reference>
<dbReference type="AlphaFoldDB" id="A0A2H4U8J5"/>
<dbReference type="InterPro" id="IPR036412">
    <property type="entry name" value="HAD-like_sf"/>
</dbReference>
<dbReference type="EMBL" id="CP017803">
    <property type="protein sequence ID" value="ATZ60445.1"/>
    <property type="molecule type" value="Genomic_DNA"/>
</dbReference>
<dbReference type="Pfam" id="PF00702">
    <property type="entry name" value="Hydrolase"/>
    <property type="match status" value="1"/>
</dbReference>
<gene>
    <name evidence="2" type="ORF">BK798_08445</name>
</gene>
<dbReference type="Proteomes" id="UP000232133">
    <property type="component" value="Chromosome"/>
</dbReference>
<dbReference type="GO" id="GO:0055070">
    <property type="term" value="P:copper ion homeostasis"/>
    <property type="evidence" value="ECO:0007669"/>
    <property type="project" value="TreeGrafter"/>
</dbReference>
<proteinExistence type="predicted"/>
<evidence type="ECO:0000313" key="2">
    <source>
        <dbReference type="EMBL" id="ATZ60445.1"/>
    </source>
</evidence>
<sequence length="264" mass="29330">MKKAIVFDNSGTLLERYRVIKDVSTGELFTDVNSLHLIDSMDSLALVVLQFNTNCLLNLDNNTLISDVIKQHNIDFDVSFTSCETTKEEVTDILENENQATISDITDGFTILKEKIPKMELCNGSAVIIDINKNKIVYTITSAGKLFSEVIDTIKILQSRGIEIYIASGDRKGAINKLAEILNVNKKHAFGTVSPKGKCKVVRCLKDRGYKVMMVGDGLNDVLAFNNADVSVLTVEQEEEVSPKLINKTDYVIQKISEVISIDF</sequence>
<dbReference type="GO" id="GO:0043682">
    <property type="term" value="F:P-type divalent copper transporter activity"/>
    <property type="evidence" value="ECO:0007669"/>
    <property type="project" value="TreeGrafter"/>
</dbReference>
<name>A0A2H4U8J5_METSM</name>
<dbReference type="PANTHER" id="PTHR43520">
    <property type="entry name" value="ATP7, ISOFORM B"/>
    <property type="match status" value="1"/>
</dbReference>
<dbReference type="InterPro" id="IPR023214">
    <property type="entry name" value="HAD_sf"/>
</dbReference>
<dbReference type="SUPFAM" id="SSF56784">
    <property type="entry name" value="HAD-like"/>
    <property type="match status" value="1"/>
</dbReference>
<dbReference type="PRINTS" id="PR00119">
    <property type="entry name" value="CATATPASE"/>
</dbReference>
<protein>
    <submittedName>
        <fullName evidence="2">Haloacid dehalogenase</fullName>
    </submittedName>
</protein>